<comment type="caution">
    <text evidence="2">Lacks conserved residue(s) required for the propagation of feature annotation.</text>
</comment>
<evidence type="ECO:0000256" key="5">
    <source>
        <dbReference type="SAM" id="SignalP"/>
    </source>
</evidence>
<keyword evidence="8" id="KW-1185">Reference proteome</keyword>
<feature type="domain" description="Sushi" evidence="6">
    <location>
        <begin position="65"/>
        <end position="128"/>
    </location>
</feature>
<dbReference type="Pfam" id="PF00084">
    <property type="entry name" value="Sushi"/>
    <property type="match status" value="1"/>
</dbReference>
<dbReference type="PANTHER" id="PTHR46879:SF2">
    <property type="entry name" value="MICROTUBULE-ASSOCIATED SERINE_THREONINE-PROTEIN KINASE 3"/>
    <property type="match status" value="1"/>
</dbReference>
<feature type="chain" id="PRO_5018276030" evidence="5">
    <location>
        <begin position="27"/>
        <end position="253"/>
    </location>
</feature>
<feature type="compositionally biased region" description="Polar residues" evidence="3">
    <location>
        <begin position="36"/>
        <end position="65"/>
    </location>
</feature>
<dbReference type="InterPro" id="IPR000436">
    <property type="entry name" value="Sushi_SCR_CCP_dom"/>
</dbReference>
<proteinExistence type="predicted"/>
<feature type="region of interest" description="Disordered" evidence="3">
    <location>
        <begin position="233"/>
        <end position="253"/>
    </location>
</feature>
<protein>
    <submittedName>
        <fullName evidence="7">Zgc:162331</fullName>
    </submittedName>
</protein>
<dbReference type="STRING" id="244447.ENSCSEP00000027275"/>
<keyword evidence="4" id="KW-0812">Transmembrane</keyword>
<evidence type="ECO:0000256" key="2">
    <source>
        <dbReference type="PROSITE-ProRule" id="PRU00302"/>
    </source>
</evidence>
<dbReference type="SMART" id="SM00032">
    <property type="entry name" value="CCP"/>
    <property type="match status" value="1"/>
</dbReference>
<feature type="signal peptide" evidence="5">
    <location>
        <begin position="1"/>
        <end position="26"/>
    </location>
</feature>
<keyword evidence="1 2" id="KW-1015">Disulfide bond</keyword>
<sequence length="253" mass="27718">MSITVTSGLGCGRRLLWSVFWTLVVAEGSTLDLQNNRTRSVEENWTSSTTELQPNLRTEAPTQGPSCDPVQPPRRGSFFVDRGTGASVGSVLTFWCREGYQLVGSDQVHCSIRTGRPEWSPPPPVCEASARPWDRGLRAAVLVSVVSGGVILAMTLSFIICCLQERCRKEGRGRRREPYSTCGTQCWLDRGEGGESDLQPPKIFHLSQRMNPHLAPDSALYLTGGQSAYENRGYQSPCLPPRPPGPVGSQPMV</sequence>
<evidence type="ECO:0000259" key="6">
    <source>
        <dbReference type="PROSITE" id="PS50923"/>
    </source>
</evidence>
<evidence type="ECO:0000256" key="1">
    <source>
        <dbReference type="ARBA" id="ARBA00023157"/>
    </source>
</evidence>
<dbReference type="GeneTree" id="ENSGT00940000166253"/>
<keyword evidence="4" id="KW-1133">Transmembrane helix</keyword>
<dbReference type="FunCoup" id="A0A3P8WRK5">
    <property type="interactions" value="2"/>
</dbReference>
<keyword evidence="2" id="KW-0768">Sushi</keyword>
<feature type="region of interest" description="Disordered" evidence="3">
    <location>
        <begin position="36"/>
        <end position="72"/>
    </location>
</feature>
<dbReference type="Proteomes" id="UP000265120">
    <property type="component" value="Chromosome 8"/>
</dbReference>
<feature type="disulfide bond" evidence="2">
    <location>
        <begin position="67"/>
        <end position="110"/>
    </location>
</feature>
<keyword evidence="4" id="KW-0472">Membrane</keyword>
<dbReference type="Ensembl" id="ENSCSET00000027641.1">
    <property type="protein sequence ID" value="ENSCSEP00000027275.1"/>
    <property type="gene ID" value="ENSCSEG00000017428.1"/>
</dbReference>
<reference evidence="7" key="3">
    <citation type="submission" date="2025-09" db="UniProtKB">
        <authorList>
            <consortium name="Ensembl"/>
        </authorList>
    </citation>
    <scope>IDENTIFICATION</scope>
</reference>
<feature type="transmembrane region" description="Helical" evidence="4">
    <location>
        <begin position="139"/>
        <end position="160"/>
    </location>
</feature>
<reference evidence="7" key="2">
    <citation type="submission" date="2025-08" db="UniProtKB">
        <authorList>
            <consortium name="Ensembl"/>
        </authorList>
    </citation>
    <scope>IDENTIFICATION</scope>
</reference>
<dbReference type="Gene3D" id="2.10.70.10">
    <property type="entry name" value="Complement Module, domain 1"/>
    <property type="match status" value="1"/>
</dbReference>
<reference evidence="7 8" key="1">
    <citation type="journal article" date="2014" name="Nat. Genet.">
        <title>Whole-genome sequence of a flatfish provides insights into ZW sex chromosome evolution and adaptation to a benthic lifestyle.</title>
        <authorList>
            <person name="Chen S."/>
            <person name="Zhang G."/>
            <person name="Shao C."/>
            <person name="Huang Q."/>
            <person name="Liu G."/>
            <person name="Zhang P."/>
            <person name="Song W."/>
            <person name="An N."/>
            <person name="Chalopin D."/>
            <person name="Volff J.N."/>
            <person name="Hong Y."/>
            <person name="Li Q."/>
            <person name="Sha Z."/>
            <person name="Zhou H."/>
            <person name="Xie M."/>
            <person name="Yu Q."/>
            <person name="Liu Y."/>
            <person name="Xiang H."/>
            <person name="Wang N."/>
            <person name="Wu K."/>
            <person name="Yang C."/>
            <person name="Zhou Q."/>
            <person name="Liao X."/>
            <person name="Yang L."/>
            <person name="Hu Q."/>
            <person name="Zhang J."/>
            <person name="Meng L."/>
            <person name="Jin L."/>
            <person name="Tian Y."/>
            <person name="Lian J."/>
            <person name="Yang J."/>
            <person name="Miao G."/>
            <person name="Liu S."/>
            <person name="Liang Z."/>
            <person name="Yan F."/>
            <person name="Li Y."/>
            <person name="Sun B."/>
            <person name="Zhang H."/>
            <person name="Zhang J."/>
            <person name="Zhu Y."/>
            <person name="Du M."/>
            <person name="Zhao Y."/>
            <person name="Schartl M."/>
            <person name="Tang Q."/>
            <person name="Wang J."/>
        </authorList>
    </citation>
    <scope>NUCLEOTIDE SEQUENCE</scope>
</reference>
<dbReference type="PANTHER" id="PTHR46879">
    <property type="entry name" value="SUSHI DOMAIN-CONTAINING PROTEIN 3"/>
    <property type="match status" value="1"/>
</dbReference>
<dbReference type="InterPro" id="IPR053067">
    <property type="entry name" value="SUSD3"/>
</dbReference>
<keyword evidence="5" id="KW-0732">Signal</keyword>
<dbReference type="CDD" id="cd00033">
    <property type="entry name" value="CCP"/>
    <property type="match status" value="1"/>
</dbReference>
<dbReference type="AlphaFoldDB" id="A0A3P8WRK5"/>
<dbReference type="SUPFAM" id="SSF57535">
    <property type="entry name" value="Complement control module/SCR domain"/>
    <property type="match status" value="1"/>
</dbReference>
<dbReference type="InterPro" id="IPR035976">
    <property type="entry name" value="Sushi/SCR/CCP_sf"/>
</dbReference>
<organism evidence="7 8">
    <name type="scientific">Cynoglossus semilaevis</name>
    <name type="common">Tongue sole</name>
    <dbReference type="NCBI Taxonomy" id="244447"/>
    <lineage>
        <taxon>Eukaryota</taxon>
        <taxon>Metazoa</taxon>
        <taxon>Chordata</taxon>
        <taxon>Craniata</taxon>
        <taxon>Vertebrata</taxon>
        <taxon>Euteleostomi</taxon>
        <taxon>Actinopterygii</taxon>
        <taxon>Neopterygii</taxon>
        <taxon>Teleostei</taxon>
        <taxon>Neoteleostei</taxon>
        <taxon>Acanthomorphata</taxon>
        <taxon>Carangaria</taxon>
        <taxon>Pleuronectiformes</taxon>
        <taxon>Pleuronectoidei</taxon>
        <taxon>Cynoglossidae</taxon>
        <taxon>Cynoglossinae</taxon>
        <taxon>Cynoglossus</taxon>
    </lineage>
</organism>
<evidence type="ECO:0000313" key="8">
    <source>
        <dbReference type="Proteomes" id="UP000265120"/>
    </source>
</evidence>
<dbReference type="InParanoid" id="A0A3P8WRK5"/>
<name>A0A3P8WRK5_CYNSE</name>
<evidence type="ECO:0000256" key="3">
    <source>
        <dbReference type="SAM" id="MobiDB-lite"/>
    </source>
</evidence>
<accession>A0A3P8WRK5</accession>
<evidence type="ECO:0000256" key="4">
    <source>
        <dbReference type="SAM" id="Phobius"/>
    </source>
</evidence>
<evidence type="ECO:0000313" key="7">
    <source>
        <dbReference type="Ensembl" id="ENSCSEP00000027275.1"/>
    </source>
</evidence>
<dbReference type="PROSITE" id="PS50923">
    <property type="entry name" value="SUSHI"/>
    <property type="match status" value="1"/>
</dbReference>